<evidence type="ECO:0000256" key="14">
    <source>
        <dbReference type="ARBA" id="ARBA00046105"/>
    </source>
</evidence>
<dbReference type="GO" id="GO:0003779">
    <property type="term" value="F:actin binding"/>
    <property type="evidence" value="ECO:0007669"/>
    <property type="project" value="InterPro"/>
</dbReference>
<accession>A0A178EUC2</accession>
<feature type="compositionally biased region" description="Pro residues" evidence="19">
    <location>
        <begin position="877"/>
        <end position="945"/>
    </location>
</feature>
<feature type="domain" description="WH1" evidence="21">
    <location>
        <begin position="455"/>
        <end position="567"/>
    </location>
</feature>
<comment type="subunit">
    <text evidence="15">Homopentamer. Forms homooligomers. Interacts with MFM1.</text>
</comment>
<dbReference type="SUPFAM" id="SSF50729">
    <property type="entry name" value="PH domain-like"/>
    <property type="match status" value="1"/>
</dbReference>
<name>A0A178EUC2_TRIRU</name>
<keyword evidence="8" id="KW-0809">Transit peptide</keyword>
<dbReference type="CDD" id="cd12823">
    <property type="entry name" value="Mrs2_Mfm1p-like"/>
    <property type="match status" value="1"/>
</dbReference>
<dbReference type="InterPro" id="IPR039204">
    <property type="entry name" value="MRS2-like"/>
</dbReference>
<evidence type="ECO:0000256" key="10">
    <source>
        <dbReference type="ARBA" id="ARBA00023065"/>
    </source>
</evidence>
<dbReference type="VEuPathDB" id="FungiDB:TERG_00152"/>
<dbReference type="InterPro" id="IPR033927">
    <property type="entry name" value="WASPfam_EVH1"/>
</dbReference>
<feature type="compositionally biased region" description="Pro residues" evidence="19">
    <location>
        <begin position="953"/>
        <end position="994"/>
    </location>
</feature>
<comment type="caution">
    <text evidence="23">The sequence shown here is derived from an EMBL/GenBank/DDBJ whole genome shotgun (WGS) entry which is preliminary data.</text>
</comment>
<evidence type="ECO:0000256" key="4">
    <source>
        <dbReference type="ARBA" id="ARBA00022553"/>
    </source>
</evidence>
<feature type="compositionally biased region" description="Low complexity" evidence="19">
    <location>
        <begin position="1038"/>
        <end position="1052"/>
    </location>
</feature>
<dbReference type="GO" id="GO:0030479">
    <property type="term" value="C:actin cortical patch"/>
    <property type="evidence" value="ECO:0007669"/>
    <property type="project" value="UniProtKB-ARBA"/>
</dbReference>
<reference evidence="23 24" key="1">
    <citation type="submission" date="2016-05" db="EMBL/GenBank/DDBJ databases">
        <title>Genome sequencing of Trichophyton rubrum CMCC(F)T1i isolated from hair.</title>
        <authorList>
            <person name="Zhan P."/>
            <person name="Tao Y."/>
            <person name="Liu W."/>
        </authorList>
    </citation>
    <scope>NUCLEOTIDE SEQUENCE [LARGE SCALE GENOMIC DNA]</scope>
    <source>
        <strain evidence="24">CMCC(F)T1i</strain>
    </source>
</reference>
<comment type="function">
    <text evidence="14">High-conductance magnesium-selective channel that mediates the influx of magnesium into the mitochondrial matrix. Essential for the splicing of mRNA group II introns in mitochondria by affecting mitochondrial magnesium concentrations, which are critical for group II intron splicing. It also suppresses a variety of mitochondrial intron mutations and its absence may disturb the assembly of mitochondrial membrane complexes.</text>
</comment>
<dbReference type="PANTHER" id="PTHR13890">
    <property type="entry name" value="RNA SPLICING PROTEIN MRS2, MITOCHONDRIAL"/>
    <property type="match status" value="1"/>
</dbReference>
<proteinExistence type="inferred from homology"/>
<evidence type="ECO:0000259" key="21">
    <source>
        <dbReference type="PROSITE" id="PS50229"/>
    </source>
</evidence>
<gene>
    <name evidence="23" type="ORF">A7C99_6091</name>
</gene>
<dbReference type="VEuPathDB" id="FungiDB:TERG_00153"/>
<dbReference type="Pfam" id="PF00568">
    <property type="entry name" value="WH1"/>
    <property type="match status" value="1"/>
</dbReference>
<dbReference type="GO" id="GO:0015095">
    <property type="term" value="F:magnesium ion transmembrane transporter activity"/>
    <property type="evidence" value="ECO:0007669"/>
    <property type="project" value="TreeGrafter"/>
</dbReference>
<feature type="compositionally biased region" description="Polar residues" evidence="19">
    <location>
        <begin position="688"/>
        <end position="701"/>
    </location>
</feature>
<evidence type="ECO:0000256" key="7">
    <source>
        <dbReference type="ARBA" id="ARBA00022842"/>
    </source>
</evidence>
<feature type="compositionally biased region" description="Basic and acidic residues" evidence="19">
    <location>
        <begin position="561"/>
        <end position="572"/>
    </location>
</feature>
<dbReference type="FunFam" id="2.40.128.330:FF:000002">
    <property type="entry name" value="Inner membrane magnesium transporter mrs2"/>
    <property type="match status" value="1"/>
</dbReference>
<feature type="region of interest" description="Disordered" evidence="19">
    <location>
        <begin position="561"/>
        <end position="651"/>
    </location>
</feature>
<keyword evidence="10" id="KW-0406">Ion transport</keyword>
<feature type="compositionally biased region" description="Pro residues" evidence="19">
    <location>
        <begin position="813"/>
        <end position="822"/>
    </location>
</feature>
<evidence type="ECO:0000256" key="12">
    <source>
        <dbReference type="ARBA" id="ARBA00023136"/>
    </source>
</evidence>
<evidence type="ECO:0000256" key="19">
    <source>
        <dbReference type="SAM" id="MobiDB-lite"/>
    </source>
</evidence>
<dbReference type="SMART" id="SM00461">
    <property type="entry name" value="WH1"/>
    <property type="match status" value="1"/>
</dbReference>
<evidence type="ECO:0000256" key="3">
    <source>
        <dbReference type="ARBA" id="ARBA00022448"/>
    </source>
</evidence>
<feature type="compositionally biased region" description="Pro residues" evidence="19">
    <location>
        <begin position="708"/>
        <end position="720"/>
    </location>
</feature>
<evidence type="ECO:0000256" key="9">
    <source>
        <dbReference type="ARBA" id="ARBA00022989"/>
    </source>
</evidence>
<feature type="region of interest" description="Disordered" evidence="19">
    <location>
        <begin position="1500"/>
        <end position="1521"/>
    </location>
</feature>
<keyword evidence="5 20" id="KW-0812">Transmembrane</keyword>
<evidence type="ECO:0000256" key="1">
    <source>
        <dbReference type="ARBA" id="ARBA00004448"/>
    </source>
</evidence>
<evidence type="ECO:0000256" key="17">
    <source>
        <dbReference type="ARBA" id="ARBA00072872"/>
    </source>
</evidence>
<feature type="transmembrane region" description="Helical" evidence="20">
    <location>
        <begin position="1422"/>
        <end position="1440"/>
    </location>
</feature>
<dbReference type="Proteomes" id="UP000243015">
    <property type="component" value="Unassembled WGS sequence"/>
</dbReference>
<feature type="region of interest" description="Disordered" evidence="19">
    <location>
        <begin position="1"/>
        <end position="30"/>
    </location>
</feature>
<keyword evidence="7" id="KW-0460">Magnesium</keyword>
<dbReference type="GO" id="GO:0071933">
    <property type="term" value="F:Arp2/3 complex binding"/>
    <property type="evidence" value="ECO:0007669"/>
    <property type="project" value="UniProtKB-ARBA"/>
</dbReference>
<dbReference type="EMBL" id="LHPM01000018">
    <property type="protein sequence ID" value="OAL63692.1"/>
    <property type="molecule type" value="Genomic_DNA"/>
</dbReference>
<feature type="compositionally biased region" description="Polar residues" evidence="19">
    <location>
        <begin position="799"/>
        <end position="811"/>
    </location>
</feature>
<evidence type="ECO:0000256" key="18">
    <source>
        <dbReference type="ARBA" id="ARBA00078518"/>
    </source>
</evidence>
<feature type="compositionally biased region" description="Polar residues" evidence="19">
    <location>
        <begin position="580"/>
        <end position="591"/>
    </location>
</feature>
<evidence type="ECO:0000256" key="6">
    <source>
        <dbReference type="ARBA" id="ARBA00022792"/>
    </source>
</evidence>
<evidence type="ECO:0000256" key="2">
    <source>
        <dbReference type="ARBA" id="ARBA00009765"/>
    </source>
</evidence>
<dbReference type="GO" id="GO:0045010">
    <property type="term" value="P:actin nucleation"/>
    <property type="evidence" value="ECO:0007669"/>
    <property type="project" value="UniProtKB-ARBA"/>
</dbReference>
<keyword evidence="4" id="KW-0597">Phosphoprotein</keyword>
<keyword evidence="9 20" id="KW-1133">Transmembrane helix</keyword>
<evidence type="ECO:0000256" key="20">
    <source>
        <dbReference type="SAM" id="Phobius"/>
    </source>
</evidence>
<feature type="region of interest" description="Disordered" evidence="19">
    <location>
        <begin position="688"/>
        <end position="1052"/>
    </location>
</feature>
<dbReference type="GO" id="GO:0045016">
    <property type="term" value="P:mitochondrial magnesium ion transmembrane transport"/>
    <property type="evidence" value="ECO:0007669"/>
    <property type="project" value="UniProtKB-ARBA"/>
</dbReference>
<keyword evidence="12 20" id="KW-0472">Membrane</keyword>
<dbReference type="PROSITE" id="PS51082">
    <property type="entry name" value="WH2"/>
    <property type="match status" value="1"/>
</dbReference>
<feature type="transmembrane region" description="Helical" evidence="20">
    <location>
        <begin position="1452"/>
        <end position="1474"/>
    </location>
</feature>
<feature type="compositionally biased region" description="Pro residues" evidence="19">
    <location>
        <begin position="841"/>
        <end position="854"/>
    </location>
</feature>
<dbReference type="CDD" id="cd01205">
    <property type="entry name" value="EVH1_WASP-like"/>
    <property type="match status" value="1"/>
</dbReference>
<feature type="compositionally biased region" description="Basic and acidic residues" evidence="19">
    <location>
        <begin position="9"/>
        <end position="19"/>
    </location>
</feature>
<dbReference type="Gene3D" id="2.40.128.330">
    <property type="match status" value="1"/>
</dbReference>
<comment type="subcellular location">
    <subcellularLocation>
        <location evidence="1">Mitochondrion inner membrane</location>
        <topology evidence="1">Multi-pass membrane protein</topology>
    </subcellularLocation>
</comment>
<dbReference type="InterPro" id="IPR003124">
    <property type="entry name" value="WH2_dom"/>
</dbReference>
<evidence type="ECO:0000256" key="11">
    <source>
        <dbReference type="ARBA" id="ARBA00023128"/>
    </source>
</evidence>
<evidence type="ECO:0000256" key="5">
    <source>
        <dbReference type="ARBA" id="ARBA00022692"/>
    </source>
</evidence>
<feature type="compositionally biased region" description="Pro residues" evidence="19">
    <location>
        <begin position="773"/>
        <end position="784"/>
    </location>
</feature>
<dbReference type="VEuPathDB" id="FungiDB:TERG_00154"/>
<evidence type="ECO:0000256" key="8">
    <source>
        <dbReference type="ARBA" id="ARBA00022946"/>
    </source>
</evidence>
<feature type="compositionally biased region" description="Pro residues" evidence="19">
    <location>
        <begin position="737"/>
        <end position="760"/>
    </location>
</feature>
<feature type="compositionally biased region" description="Basic and acidic residues" evidence="19">
    <location>
        <begin position="1023"/>
        <end position="1033"/>
    </location>
</feature>
<evidence type="ECO:0000256" key="15">
    <source>
        <dbReference type="ARBA" id="ARBA00046701"/>
    </source>
</evidence>
<dbReference type="FunFam" id="1.20.58.340:FF:000005">
    <property type="entry name" value="Inner membrane magnesium transporter MRS2"/>
    <property type="match status" value="1"/>
</dbReference>
<evidence type="ECO:0000313" key="23">
    <source>
        <dbReference type="EMBL" id="OAL63692.1"/>
    </source>
</evidence>
<dbReference type="InterPro" id="IPR011993">
    <property type="entry name" value="PH-like_dom_sf"/>
</dbReference>
<keyword evidence="11" id="KW-0496">Mitochondrion</keyword>
<dbReference type="PANTHER" id="PTHR13890:SF0">
    <property type="entry name" value="MAGNESIUM TRANSPORTER MRS2 HOMOLOG, MITOCHONDRIAL"/>
    <property type="match status" value="1"/>
</dbReference>
<dbReference type="PROSITE" id="PS50229">
    <property type="entry name" value="WH1"/>
    <property type="match status" value="1"/>
</dbReference>
<feature type="region of interest" description="Disordered" evidence="19">
    <location>
        <begin position="1535"/>
        <end position="1592"/>
    </location>
</feature>
<organism evidence="23 24">
    <name type="scientific">Trichophyton rubrum</name>
    <name type="common">Athlete's foot fungus</name>
    <name type="synonym">Epidermophyton rubrum</name>
    <dbReference type="NCBI Taxonomy" id="5551"/>
    <lineage>
        <taxon>Eukaryota</taxon>
        <taxon>Fungi</taxon>
        <taxon>Dikarya</taxon>
        <taxon>Ascomycota</taxon>
        <taxon>Pezizomycotina</taxon>
        <taxon>Eurotiomycetes</taxon>
        <taxon>Eurotiomycetidae</taxon>
        <taxon>Onygenales</taxon>
        <taxon>Arthrodermataceae</taxon>
        <taxon>Trichophyton</taxon>
    </lineage>
</organism>
<evidence type="ECO:0000256" key="16">
    <source>
        <dbReference type="ARBA" id="ARBA00071347"/>
    </source>
</evidence>
<dbReference type="GO" id="GO:0005743">
    <property type="term" value="C:mitochondrial inner membrane"/>
    <property type="evidence" value="ECO:0007669"/>
    <property type="project" value="UniProtKB-SubCell"/>
</dbReference>
<protein>
    <recommendedName>
        <fullName evidence="16">Mitochondrial inner membrane magnesium transporter MRS2</fullName>
    </recommendedName>
    <alternativeName>
        <fullName evidence="17">Mitochondrial inner membrane magnesium transporter mrs2</fullName>
    </alternativeName>
    <alternativeName>
        <fullName evidence="13 18">RNA-splicing protein MRS2</fullName>
    </alternativeName>
</protein>
<keyword evidence="3" id="KW-0813">Transport</keyword>
<dbReference type="Pfam" id="PF22099">
    <property type="entry name" value="MRS2-like"/>
    <property type="match status" value="1"/>
</dbReference>
<feature type="domain" description="WH2" evidence="22">
    <location>
        <begin position="1005"/>
        <end position="1024"/>
    </location>
</feature>
<keyword evidence="6" id="KW-0999">Mitochondrion inner membrane</keyword>
<sequence length="1592" mass="174146">MKRRKTRQKKQEEEQENKARWKAVSSRDTPYATRERPEMRLVCRVSNKSYKARYSEPLLNTPGDCLAMNYIDPHNNMNKARNLKPFEWNLGLKKLNIKARCFAVKYAAGNIESPFTKRCRLTKPILTPMFDYKLKQREKDIIWKSVSLGSPADTPAVGRSLYARMFRSAYYEALKKYGYDEDGRKLVLDAEGNVVGKRKPGLSCTIQVILNAPIKTVKQEDLVIEAERLVQELERLQGKPCAAGNANHRQRSRKAQKSAGYGNTVLLTLDATDQHHESLYVNLIDRFGLKIPIWRRFTEWLRAKKGSVLTIQLWAPILCANWLPPRPKYYINLNKPTPSTTLILRVYAHVHYPCILVPNSCAYAGHCVIAQRRRRLGVSKPLVEGKHQQLLEDGQPTDKQQLQALTLRSPRACLGEYLLSTPEDETGYLSRLNVASILRTHDYINTDNSLGLLDSPPCLPYSLMPIKRQLYIALPNTHKWIYTGLQGAAVLANDLVGHTFWIKLVDVSPAGRGILWDQEIYDGFAYNQDRTFFHTFELEDCLAGLSFADEKEAKTFLKKVTEREKSASKETKATPFSAARGQTPTPVSNGKSHSRFGRVGSLLHGHRSSSAPNPAESIIPPRQPPANTAPSAPVAPGNNEKASSPLDTVDPSWRGLLDELKAMGITEEQIAENSDFIKAYIEQKQQANELNGSGTEAASQDTTKRAKVPPPPPPSVPPPHVSKSQPISPQNTGKRGAPPPPPPARRGRPDAPPSPPPPREQSPAQSPKREPSPPRPRFRAPPPIADAGKYAHIPGPSLPSRSRAASGSNLANPGPPPPPRPPKTPEDNRASVQTNRKVSAPVPPPSRMPAPLPPRNEASSVSPPPLPPKTPQNAHMLPPPPPPPPPQRSPAPPSPPPRQSLPVSAPPHPPPPPLPTNNAPPPPPPPPLPASNAPAPPPPPPPLPPTSTSSAPAAPPPPPPPPPPPASGGPPAPPPPPAPPGSAAPPPPPAPPGSAAPSLPKAPPGKDDLMASIRASSGRGLRKVSETEKRDRSAAMVPGGATDSSAASPAPAGGMMGAIQDALAKRKKKVSASGTSISRRRSLSANRYQLLSTNGTRSFSTTTVRCRHFLRRLLGFSRPPANPHLKPDDLPQNITNFDDGNESNPFNVGCNLALKVSNEPRLRCTEFDGAGNVTLVNGEFKKSELIAKYGLLPRDLRKIDSSVLPHILIRHSAILISLLHLRVLIKSDRVLVFDAYGSTDTYTQSLFMYDLEGKLRQKEPASRAAWASGALPYEFRALEAVLVSITSGLEAEFEGVREPVSRVLRALEEDIDRDKLRHLLVYSKRLGTFEQKARLVRDAIDDLLEADDDLTAMYLSERSKGIHRAEHDHQEVEMLLESYHKVCDEIVQASGNLVTNIRNTEEIVKAILDANRNSLMLLELKFSIGTLGMAAGTLFSALYGMNLKNFLEESDLGFGAVSAACFALTAFVCAYGLIKLRKVQRVRMWGENGMQESYRGGLAVRGCPPPAPQSNWRSDSISPVFPGEERMQRLRRLRGAASPPVPPTVSPAAVAANKLKPSKPKRRPDRNTKAEAQEPIQEETIHETEPLSSAAR</sequence>
<dbReference type="Gene3D" id="1.20.58.340">
    <property type="entry name" value="Magnesium transport protein CorA, transmembrane region"/>
    <property type="match status" value="1"/>
</dbReference>
<evidence type="ECO:0000259" key="22">
    <source>
        <dbReference type="PROSITE" id="PS51082"/>
    </source>
</evidence>
<dbReference type="FunFam" id="2.30.29.30:FF:000281">
    <property type="entry name" value="Actin associated protein"/>
    <property type="match status" value="1"/>
</dbReference>
<evidence type="ECO:0000313" key="24">
    <source>
        <dbReference type="Proteomes" id="UP000243015"/>
    </source>
</evidence>
<dbReference type="Gene3D" id="2.30.29.30">
    <property type="entry name" value="Pleckstrin-homology domain (PH domain)/Phosphotyrosine-binding domain (PTB)"/>
    <property type="match status" value="1"/>
</dbReference>
<evidence type="ECO:0000256" key="13">
    <source>
        <dbReference type="ARBA" id="ARBA00043036"/>
    </source>
</evidence>
<comment type="similarity">
    <text evidence="2">Belongs to the CorA metal ion transporter (MIT) (TC 1.A.35) family.</text>
</comment>
<dbReference type="InterPro" id="IPR000697">
    <property type="entry name" value="WH1/EVH1_dom"/>
</dbReference>